<accession>A0ABN6YUX4</accession>
<keyword evidence="5" id="KW-1185">Reference proteome</keyword>
<feature type="domain" description="Double zinc ribbon" evidence="3">
    <location>
        <begin position="12"/>
        <end position="67"/>
    </location>
</feature>
<evidence type="ECO:0000259" key="2">
    <source>
        <dbReference type="Pfam" id="PF00156"/>
    </source>
</evidence>
<dbReference type="Gene3D" id="3.40.50.2020">
    <property type="match status" value="1"/>
</dbReference>
<dbReference type="EMBL" id="AP027742">
    <property type="protein sequence ID" value="BDZ77023.1"/>
    <property type="molecule type" value="Genomic_DNA"/>
</dbReference>
<reference evidence="5" key="1">
    <citation type="journal article" date="2023" name="Int. J. Syst. Evol. Microbiol.">
        <title>Claveliimonas bilis gen. nov., sp. nov., deoxycholic acid-producing bacteria isolated from human faeces, and reclassification of Sellimonas monacensis Zenner et al. 2021 as Claveliimonas monacensis comb. nov.</title>
        <authorList>
            <person name="Hisatomi A."/>
            <person name="Kastawa N.W.E.P.G."/>
            <person name="Song I."/>
            <person name="Ohkuma M."/>
            <person name="Fukiya S."/>
            <person name="Sakamoto M."/>
        </authorList>
    </citation>
    <scope>NUCLEOTIDE SEQUENCE [LARGE SCALE GENOMIC DNA]</scope>
    <source>
        <strain evidence="5">12BBH14</strain>
    </source>
</reference>
<evidence type="ECO:0000313" key="4">
    <source>
        <dbReference type="EMBL" id="BDZ77023.1"/>
    </source>
</evidence>
<evidence type="ECO:0008006" key="6">
    <source>
        <dbReference type="Google" id="ProtNLM"/>
    </source>
</evidence>
<dbReference type="PANTHER" id="PTHR47505:SF1">
    <property type="entry name" value="DNA UTILIZATION PROTEIN YHGH"/>
    <property type="match status" value="1"/>
</dbReference>
<dbReference type="CDD" id="cd06223">
    <property type="entry name" value="PRTases_typeI"/>
    <property type="match status" value="1"/>
</dbReference>
<dbReference type="InterPro" id="IPR044005">
    <property type="entry name" value="DZR_2"/>
</dbReference>
<evidence type="ECO:0000313" key="5">
    <source>
        <dbReference type="Proteomes" id="UP001305815"/>
    </source>
</evidence>
<name>A0ABN6YUX4_9FIRM</name>
<protein>
    <recommendedName>
        <fullName evidence="6">ComF family protein</fullName>
    </recommendedName>
</protein>
<sequence length="239" mass="28065">MKKMLKKAGEKILDLLYPHTCPFCGEVTERRICRPCAREVWYIREPRCKKCGKPVRSESSEYCFDCLHTRHFYERGLSLWKHEKQVRTSIYRFKYQNRRIYSQFYTEELAKKFGKYVVVWRISLIIPIPLSRKRKKQRGFNQADLLAEGLSQLLGITADTVHLQRTVDTIPQKELGNRERRENLKNAFWWTGKELSGRNVLLVDDIYTTGNTIDSAARSLKKAGAEKVYFLTISIGQGY</sequence>
<dbReference type="InterPro" id="IPR051910">
    <property type="entry name" value="ComF/GntX_DNA_util-trans"/>
</dbReference>
<gene>
    <name evidence="4" type="ORF">Lac1_12060</name>
</gene>
<evidence type="ECO:0000259" key="3">
    <source>
        <dbReference type="Pfam" id="PF18912"/>
    </source>
</evidence>
<dbReference type="Pfam" id="PF00156">
    <property type="entry name" value="Pribosyltran"/>
    <property type="match status" value="1"/>
</dbReference>
<evidence type="ECO:0000256" key="1">
    <source>
        <dbReference type="ARBA" id="ARBA00008007"/>
    </source>
</evidence>
<proteinExistence type="inferred from homology"/>
<dbReference type="Pfam" id="PF18912">
    <property type="entry name" value="DZR_2"/>
    <property type="match status" value="1"/>
</dbReference>
<dbReference type="InterPro" id="IPR000836">
    <property type="entry name" value="PRTase_dom"/>
</dbReference>
<dbReference type="InterPro" id="IPR029057">
    <property type="entry name" value="PRTase-like"/>
</dbReference>
<comment type="similarity">
    <text evidence="1">Belongs to the ComF/GntX family.</text>
</comment>
<dbReference type="RefSeq" id="WP_316266665.1">
    <property type="nucleotide sequence ID" value="NZ_AP027742.1"/>
</dbReference>
<dbReference type="PANTHER" id="PTHR47505">
    <property type="entry name" value="DNA UTILIZATION PROTEIN YHGH"/>
    <property type="match status" value="1"/>
</dbReference>
<organism evidence="4 5">
    <name type="scientific">Claveliimonas bilis</name>
    <dbReference type="NCBI Taxonomy" id="3028070"/>
    <lineage>
        <taxon>Bacteria</taxon>
        <taxon>Bacillati</taxon>
        <taxon>Bacillota</taxon>
        <taxon>Clostridia</taxon>
        <taxon>Lachnospirales</taxon>
        <taxon>Lachnospiraceae</taxon>
        <taxon>Claveliimonas</taxon>
    </lineage>
</organism>
<dbReference type="SUPFAM" id="SSF53271">
    <property type="entry name" value="PRTase-like"/>
    <property type="match status" value="1"/>
</dbReference>
<dbReference type="Proteomes" id="UP001305815">
    <property type="component" value="Chromosome"/>
</dbReference>
<feature type="domain" description="Phosphoribosyltransferase" evidence="2">
    <location>
        <begin position="192"/>
        <end position="231"/>
    </location>
</feature>